<dbReference type="Gene3D" id="1.10.1400.10">
    <property type="match status" value="1"/>
</dbReference>
<feature type="binding site" evidence="13">
    <location>
        <position position="374"/>
    </location>
    <ligand>
        <name>Ca(2+)</name>
        <dbReference type="ChEBI" id="CHEBI:29108"/>
    </ligand>
</feature>
<dbReference type="InterPro" id="IPR029055">
    <property type="entry name" value="Ntn_hydrolases_N"/>
</dbReference>
<comment type="subunit">
    <text evidence="8">Heterodimer of an alpha subunit and a beta subunit processed from the same precursor.</text>
</comment>
<evidence type="ECO:0000313" key="15">
    <source>
        <dbReference type="Proteomes" id="UP000316905"/>
    </source>
</evidence>
<dbReference type="InterPro" id="IPR014395">
    <property type="entry name" value="Pen/GL7ACA/AHL_acylase"/>
</dbReference>
<evidence type="ECO:0000256" key="2">
    <source>
        <dbReference type="ARBA" id="ARBA00006586"/>
    </source>
</evidence>
<keyword evidence="15" id="KW-1185">Reference proteome</keyword>
<comment type="caution">
    <text evidence="14">The sequence shown here is derived from an EMBL/GenBank/DDBJ whole genome shotgun (WGS) entry which is preliminary data.</text>
</comment>
<evidence type="ECO:0000313" key="14">
    <source>
        <dbReference type="EMBL" id="TWI53048.1"/>
    </source>
</evidence>
<sequence>MDERHKRQDSPLPVSSWLTNVARLCPSAPFEKLSSMDLRAPQHLLCRFGLLSLLSLGGLTGCQTYLDNHYASSLPPTAGVYPIKGLAENASIRRNALGVPLIETTTFHDALFTLGYVHASDRLSQMVGMRLLAQGRLAEMVGPGALEIDRFMRAVNLRKSAEVTYKNASPRLQKFFEVYARGVNAYLFRYRDNLPMDLAASGYQPEYWKPEDSALLFALLNFSLAVNLKEEIASLSLAQSVGLDKVAWLLPSYPDEPLPFDEAEKLKGLSLTGQIPGFATLLQTTDQIAQLNTMGVAASNNWAITPQRSHSGKSLLANDTHLPLAMPSLWNYVHIRAPRYQAAGVSLAGIPAVVAGFNGKLAWGMTMVMGDTQDLYLEKIRLQGTTLMYEADGQWKPATARQETFFIKGQRPVRETLYETRHGPLLNNVLNTQDQGIQPLPLKTRYGLALRTTQLEADQSLDAFFDLSRAQTVERAFELARDIRAIPLNLVFADAEHVGWQVTGRYPNRQEGRGLLPSPGWDSHYEWDGFADTMLHPYDQDPPTGWLGTANNRTVPRGYGMQLSSSWHYPERAERIAQLAGSQTRHDVRSMIAMQYDQTTPMAAKLKAMLTAPGMAQPLKTAIEALPADQRTRAREALDRLTGFDGRLAASSGDAALYEAFLQESARHTFADELGGTDSAAWNALVETADLSYSAQADHLLGRDDSPFWDDIRTPQAEDKPAILARSLAAAVMTCEQIMGSNRNAWQWGRLHTYTWQTNSSKLAPLLEPAQRAKLAATKGYLNHGPVPAGGDFSTLNVSAYHWGKGFDTWLVPSMRLIVDFGQPEPMLALNSSGQSGNPASPHYEDGIQAWLKGNYMSFPFQPQNMNKVYGTQRLTLTPDR</sequence>
<dbReference type="InterPro" id="IPR043146">
    <property type="entry name" value="Penicillin_amidase_N_B-knob"/>
</dbReference>
<dbReference type="PIRSF" id="PIRSF001227">
    <property type="entry name" value="Pen_acylase"/>
    <property type="match status" value="1"/>
</dbReference>
<keyword evidence="7" id="KW-0865">Zymogen</keyword>
<dbReference type="EMBL" id="VLKY01000009">
    <property type="protein sequence ID" value="TWI53048.1"/>
    <property type="molecule type" value="Genomic_DNA"/>
</dbReference>
<dbReference type="Proteomes" id="UP000316905">
    <property type="component" value="Unassembled WGS sequence"/>
</dbReference>
<dbReference type="EC" id="3.5.1.97" evidence="9"/>
<keyword evidence="3" id="KW-0673">Quorum sensing</keyword>
<evidence type="ECO:0000256" key="11">
    <source>
        <dbReference type="ARBA" id="ARBA00048629"/>
    </source>
</evidence>
<dbReference type="GO" id="GO:0017000">
    <property type="term" value="P:antibiotic biosynthetic process"/>
    <property type="evidence" value="ECO:0007669"/>
    <property type="project" value="InterPro"/>
</dbReference>
<organism evidence="14 15">
    <name type="scientific">Pseudomonas duriflava</name>
    <dbReference type="NCBI Taxonomy" id="459528"/>
    <lineage>
        <taxon>Bacteria</taxon>
        <taxon>Pseudomonadati</taxon>
        <taxon>Pseudomonadota</taxon>
        <taxon>Gammaproteobacteria</taxon>
        <taxon>Pseudomonadales</taxon>
        <taxon>Pseudomonadaceae</taxon>
        <taxon>Pseudomonas</taxon>
    </lineage>
</organism>
<dbReference type="Gene3D" id="3.60.20.10">
    <property type="entry name" value="Glutamine Phosphoribosylpyrophosphate, subunit 1, domain 1"/>
    <property type="match status" value="1"/>
</dbReference>
<protein>
    <recommendedName>
        <fullName evidence="10">Acyl-homoserine lactone acylase QuiP</fullName>
        <ecNumber evidence="9">3.5.1.97</ecNumber>
    </recommendedName>
</protein>
<dbReference type="AlphaFoldDB" id="A0A562Q8K6"/>
<dbReference type="Gene3D" id="1.10.439.10">
    <property type="entry name" value="Penicillin Amidohydrolase, domain 1"/>
    <property type="match status" value="1"/>
</dbReference>
<dbReference type="CDD" id="cd03747">
    <property type="entry name" value="Ntn_PGA_like"/>
    <property type="match status" value="1"/>
</dbReference>
<dbReference type="InterPro" id="IPR043147">
    <property type="entry name" value="Penicillin_amidase_A-knob"/>
</dbReference>
<evidence type="ECO:0000256" key="7">
    <source>
        <dbReference type="ARBA" id="ARBA00023145"/>
    </source>
</evidence>
<evidence type="ECO:0000256" key="3">
    <source>
        <dbReference type="ARBA" id="ARBA00022654"/>
    </source>
</evidence>
<dbReference type="PANTHER" id="PTHR34218:SF4">
    <property type="entry name" value="ACYL-HOMOSERINE LACTONE ACYLASE QUIP"/>
    <property type="match status" value="1"/>
</dbReference>
<keyword evidence="6" id="KW-0378">Hydrolase</keyword>
<accession>A0A562Q8K6</accession>
<evidence type="ECO:0000256" key="6">
    <source>
        <dbReference type="ARBA" id="ARBA00022801"/>
    </source>
</evidence>
<dbReference type="GO" id="GO:0042597">
    <property type="term" value="C:periplasmic space"/>
    <property type="evidence" value="ECO:0007669"/>
    <property type="project" value="UniProtKB-SubCell"/>
</dbReference>
<dbReference type="Pfam" id="PF01804">
    <property type="entry name" value="Penicil_amidase"/>
    <property type="match status" value="1"/>
</dbReference>
<dbReference type="InterPro" id="IPR023343">
    <property type="entry name" value="Penicillin_amidase_dom1"/>
</dbReference>
<evidence type="ECO:0000256" key="5">
    <source>
        <dbReference type="ARBA" id="ARBA00022764"/>
    </source>
</evidence>
<evidence type="ECO:0000256" key="13">
    <source>
        <dbReference type="PIRSR" id="PIRSR001227-2"/>
    </source>
</evidence>
<comment type="cofactor">
    <cofactor evidence="13">
        <name>Ca(2+)</name>
        <dbReference type="ChEBI" id="CHEBI:29108"/>
    </cofactor>
    <text evidence="13">Binds 1 Ca(2+) ion per dimer.</text>
</comment>
<proteinExistence type="inferred from homology"/>
<evidence type="ECO:0000256" key="8">
    <source>
        <dbReference type="ARBA" id="ARBA00038735"/>
    </source>
</evidence>
<comment type="similarity">
    <text evidence="2">Belongs to the peptidase S45 family.</text>
</comment>
<comment type="catalytic activity">
    <reaction evidence="11">
        <text>an N-acyl-L-homoserine lactone + H2O = L-homoserine lactone + a carboxylate</text>
        <dbReference type="Rhea" id="RHEA:18937"/>
        <dbReference type="ChEBI" id="CHEBI:15377"/>
        <dbReference type="ChEBI" id="CHEBI:29067"/>
        <dbReference type="ChEBI" id="CHEBI:55474"/>
        <dbReference type="ChEBI" id="CHEBI:58633"/>
        <dbReference type="EC" id="3.5.1.97"/>
    </reaction>
</comment>
<evidence type="ECO:0000256" key="9">
    <source>
        <dbReference type="ARBA" id="ARBA00039041"/>
    </source>
</evidence>
<dbReference type="Gene3D" id="2.30.120.10">
    <property type="match status" value="1"/>
</dbReference>
<feature type="active site" description="Nucleophile" evidence="12">
    <location>
        <position position="299"/>
    </location>
</feature>
<dbReference type="PANTHER" id="PTHR34218">
    <property type="entry name" value="PEPTIDASE S45 PENICILLIN AMIDASE"/>
    <property type="match status" value="1"/>
</dbReference>
<evidence type="ECO:0000256" key="4">
    <source>
        <dbReference type="ARBA" id="ARBA00022729"/>
    </source>
</evidence>
<evidence type="ECO:0000256" key="1">
    <source>
        <dbReference type="ARBA" id="ARBA00004418"/>
    </source>
</evidence>
<keyword evidence="4" id="KW-0732">Signal</keyword>
<dbReference type="SUPFAM" id="SSF56235">
    <property type="entry name" value="N-terminal nucleophile aminohydrolases (Ntn hydrolases)"/>
    <property type="match status" value="1"/>
</dbReference>
<keyword evidence="5" id="KW-0574">Periplasm</keyword>
<feature type="binding site" evidence="13">
    <location>
        <position position="371"/>
    </location>
    <ligand>
        <name>Ca(2+)</name>
        <dbReference type="ChEBI" id="CHEBI:29108"/>
    </ligand>
</feature>
<feature type="binding site" evidence="13">
    <location>
        <position position="231"/>
    </location>
    <ligand>
        <name>Ca(2+)</name>
        <dbReference type="ChEBI" id="CHEBI:29108"/>
    </ligand>
</feature>
<dbReference type="GO" id="GO:0046872">
    <property type="term" value="F:metal ion binding"/>
    <property type="evidence" value="ECO:0007669"/>
    <property type="project" value="UniProtKB-KW"/>
</dbReference>
<comment type="subcellular location">
    <subcellularLocation>
        <location evidence="1">Periplasm</location>
    </subcellularLocation>
</comment>
<keyword evidence="13" id="KW-0479">Metal-binding</keyword>
<reference evidence="14 15" key="1">
    <citation type="journal article" date="2015" name="Stand. Genomic Sci.">
        <title>Genomic Encyclopedia of Bacterial and Archaeal Type Strains, Phase III: the genomes of soil and plant-associated and newly described type strains.</title>
        <authorList>
            <person name="Whitman W.B."/>
            <person name="Woyke T."/>
            <person name="Klenk H.P."/>
            <person name="Zhou Y."/>
            <person name="Lilburn T.G."/>
            <person name="Beck B.J."/>
            <person name="De Vos P."/>
            <person name="Vandamme P."/>
            <person name="Eisen J.A."/>
            <person name="Garrity G."/>
            <person name="Hugenholtz P."/>
            <person name="Kyrpides N.C."/>
        </authorList>
    </citation>
    <scope>NUCLEOTIDE SEQUENCE [LARGE SCALE GENOMIC DNA]</scope>
    <source>
        <strain evidence="14 15">CGMCC 1.6858</strain>
    </source>
</reference>
<dbReference type="GO" id="GO:0009372">
    <property type="term" value="P:quorum sensing"/>
    <property type="evidence" value="ECO:0007669"/>
    <property type="project" value="UniProtKB-KW"/>
</dbReference>
<gene>
    <name evidence="14" type="ORF">IQ22_02887</name>
</gene>
<keyword evidence="13" id="KW-0106">Calcium</keyword>
<evidence type="ECO:0000256" key="10">
    <source>
        <dbReference type="ARBA" id="ARBA00039697"/>
    </source>
</evidence>
<name>A0A562Q8K6_9PSED</name>
<dbReference type="GO" id="GO:0016811">
    <property type="term" value="F:hydrolase activity, acting on carbon-nitrogen (but not peptide) bonds, in linear amides"/>
    <property type="evidence" value="ECO:0007669"/>
    <property type="project" value="InterPro"/>
</dbReference>
<evidence type="ECO:0000256" key="12">
    <source>
        <dbReference type="PIRSR" id="PIRSR001227-1"/>
    </source>
</evidence>
<dbReference type="InterPro" id="IPR002692">
    <property type="entry name" value="S45"/>
</dbReference>